<protein>
    <submittedName>
        <fullName evidence="1">Uncharacterized protein</fullName>
    </submittedName>
</protein>
<evidence type="ECO:0000313" key="1">
    <source>
        <dbReference type="EMBL" id="PZP42434.1"/>
    </source>
</evidence>
<dbReference type="EMBL" id="QFOI01000432">
    <property type="protein sequence ID" value="PZP42434.1"/>
    <property type="molecule type" value="Genomic_DNA"/>
</dbReference>
<sequence length="127" mass="14001">ACLPTFRGKELIKFIRLYSGGSVWRSEAAFGTVAQCNAIGNRALLCIVVFINGFMQKSFDISGSNGNGNKLFFPVTFNPSRRADFCVHRNTASCVLRHSKPSSCLKTTCPLQGAENTFRSQGFVWII</sequence>
<name>A0A2W5EKA5_9SPHI</name>
<organism evidence="1 2">
    <name type="scientific">Pseudopedobacter saltans</name>
    <dbReference type="NCBI Taxonomy" id="151895"/>
    <lineage>
        <taxon>Bacteria</taxon>
        <taxon>Pseudomonadati</taxon>
        <taxon>Bacteroidota</taxon>
        <taxon>Sphingobacteriia</taxon>
        <taxon>Sphingobacteriales</taxon>
        <taxon>Sphingobacteriaceae</taxon>
        <taxon>Pseudopedobacter</taxon>
    </lineage>
</organism>
<proteinExistence type="predicted"/>
<dbReference type="AlphaFoldDB" id="A0A2W5EKA5"/>
<gene>
    <name evidence="1" type="ORF">DI598_16925</name>
</gene>
<dbReference type="Proteomes" id="UP000249645">
    <property type="component" value="Unassembled WGS sequence"/>
</dbReference>
<accession>A0A2W5EKA5</accession>
<reference evidence="1 2" key="1">
    <citation type="submission" date="2017-11" db="EMBL/GenBank/DDBJ databases">
        <title>Infants hospitalized years apart are colonized by the same room-sourced microbial strains.</title>
        <authorList>
            <person name="Brooks B."/>
            <person name="Olm M.R."/>
            <person name="Firek B.A."/>
            <person name="Baker R."/>
            <person name="Thomas B.C."/>
            <person name="Morowitz M.J."/>
            <person name="Banfield J.F."/>
        </authorList>
    </citation>
    <scope>NUCLEOTIDE SEQUENCE [LARGE SCALE GENOMIC DNA]</scope>
    <source>
        <strain evidence="1">S2_009_000_R2_76</strain>
    </source>
</reference>
<comment type="caution">
    <text evidence="1">The sequence shown here is derived from an EMBL/GenBank/DDBJ whole genome shotgun (WGS) entry which is preliminary data.</text>
</comment>
<evidence type="ECO:0000313" key="2">
    <source>
        <dbReference type="Proteomes" id="UP000249645"/>
    </source>
</evidence>
<feature type="non-terminal residue" evidence="1">
    <location>
        <position position="1"/>
    </location>
</feature>